<evidence type="ECO:0000256" key="10">
    <source>
        <dbReference type="RuleBase" id="RU366055"/>
    </source>
</evidence>
<dbReference type="InterPro" id="IPR020821">
    <property type="entry name" value="ENPP1-3/EXOG-like_nuc-like"/>
</dbReference>
<feature type="binding site" evidence="9">
    <location>
        <position position="172"/>
    </location>
    <ligand>
        <name>Mg(2+)</name>
        <dbReference type="ChEBI" id="CHEBI:18420"/>
        <note>catalytic</note>
    </ligand>
</feature>
<dbReference type="SMART" id="SM00477">
    <property type="entry name" value="NUC"/>
    <property type="match status" value="1"/>
</dbReference>
<keyword evidence="6 10" id="KW-0378">Hydrolase</keyword>
<feature type="domain" description="DNA/RNA non-specific endonuclease/pyrophosphatase/phosphodiesterase" evidence="13">
    <location>
        <begin position="70"/>
        <end position="300"/>
    </location>
</feature>
<dbReference type="GO" id="GO:0003676">
    <property type="term" value="F:nucleic acid binding"/>
    <property type="evidence" value="ECO:0007669"/>
    <property type="project" value="InterPro"/>
</dbReference>
<evidence type="ECO:0000256" key="3">
    <source>
        <dbReference type="ARBA" id="ARBA00022722"/>
    </source>
</evidence>
<evidence type="ECO:0000256" key="11">
    <source>
        <dbReference type="SAM" id="MobiDB-lite"/>
    </source>
</evidence>
<dbReference type="GO" id="GO:0000014">
    <property type="term" value="F:single-stranded DNA endodeoxyribonuclease activity"/>
    <property type="evidence" value="ECO:0007669"/>
    <property type="project" value="TreeGrafter"/>
</dbReference>
<organism evidence="14 15">
    <name type="scientific">Seminavis robusta</name>
    <dbReference type="NCBI Taxonomy" id="568900"/>
    <lineage>
        <taxon>Eukaryota</taxon>
        <taxon>Sar</taxon>
        <taxon>Stramenopiles</taxon>
        <taxon>Ochrophyta</taxon>
        <taxon>Bacillariophyta</taxon>
        <taxon>Bacillariophyceae</taxon>
        <taxon>Bacillariophycidae</taxon>
        <taxon>Naviculales</taxon>
        <taxon>Naviculaceae</taxon>
        <taxon>Seminavis</taxon>
    </lineage>
</organism>
<dbReference type="InterPro" id="IPR040255">
    <property type="entry name" value="Non-specific_endonuclease"/>
</dbReference>
<evidence type="ECO:0000313" key="14">
    <source>
        <dbReference type="EMBL" id="CAB9521103.1"/>
    </source>
</evidence>
<dbReference type="Gene3D" id="3.40.570.10">
    <property type="entry name" value="Extracellular Endonuclease, subunit A"/>
    <property type="match status" value="1"/>
</dbReference>
<dbReference type="GO" id="GO:0005634">
    <property type="term" value="C:nucleus"/>
    <property type="evidence" value="ECO:0007669"/>
    <property type="project" value="TreeGrafter"/>
</dbReference>
<dbReference type="EC" id="3.1.30.-" evidence="10"/>
<dbReference type="InterPro" id="IPR001604">
    <property type="entry name" value="Endo_G_ENPP1-like_dom"/>
</dbReference>
<keyword evidence="3 10" id="KW-0540">Nuclease</keyword>
<dbReference type="InterPro" id="IPR044925">
    <property type="entry name" value="His-Me_finger_sf"/>
</dbReference>
<evidence type="ECO:0000256" key="5">
    <source>
        <dbReference type="ARBA" id="ARBA00022759"/>
    </source>
</evidence>
<dbReference type="Pfam" id="PF01223">
    <property type="entry name" value="Endonuclease_NS"/>
    <property type="match status" value="1"/>
</dbReference>
<feature type="compositionally biased region" description="Basic and acidic residues" evidence="11">
    <location>
        <begin position="36"/>
        <end position="47"/>
    </location>
</feature>
<evidence type="ECO:0000256" key="6">
    <source>
        <dbReference type="ARBA" id="ARBA00022801"/>
    </source>
</evidence>
<dbReference type="OrthoDB" id="5418055at2759"/>
<dbReference type="GO" id="GO:0046872">
    <property type="term" value="F:metal ion binding"/>
    <property type="evidence" value="ECO:0007669"/>
    <property type="project" value="UniProtKB-KW"/>
</dbReference>
<dbReference type="InterPro" id="IPR044929">
    <property type="entry name" value="DNA/RNA_non-sp_Endonuclease_sf"/>
</dbReference>
<feature type="active site" description="Proton acceptor" evidence="8">
    <location>
        <position position="140"/>
    </location>
</feature>
<name>A0A9N8EHZ4_9STRA</name>
<dbReference type="EMBL" id="CAICTM010001163">
    <property type="protein sequence ID" value="CAB9521103.1"/>
    <property type="molecule type" value="Genomic_DNA"/>
</dbReference>
<dbReference type="InterPro" id="IPR018524">
    <property type="entry name" value="DNA/RNA_endonuclease_AS"/>
</dbReference>
<evidence type="ECO:0000256" key="1">
    <source>
        <dbReference type="ARBA" id="ARBA00001946"/>
    </source>
</evidence>
<feature type="domain" description="ENPP1-3/EXOG-like endonuclease/phosphodiesterase" evidence="12">
    <location>
        <begin position="71"/>
        <end position="300"/>
    </location>
</feature>
<keyword evidence="4 9" id="KW-0479">Metal-binding</keyword>
<protein>
    <recommendedName>
        <fullName evidence="10">Endonuclease</fullName>
        <ecNumber evidence="10">3.1.30.-</ecNumber>
    </recommendedName>
</protein>
<evidence type="ECO:0000259" key="12">
    <source>
        <dbReference type="SMART" id="SM00477"/>
    </source>
</evidence>
<evidence type="ECO:0000256" key="4">
    <source>
        <dbReference type="ARBA" id="ARBA00022723"/>
    </source>
</evidence>
<dbReference type="GO" id="GO:0004521">
    <property type="term" value="F:RNA endonuclease activity"/>
    <property type="evidence" value="ECO:0007669"/>
    <property type="project" value="TreeGrafter"/>
</dbReference>
<feature type="region of interest" description="Disordered" evidence="11">
    <location>
        <begin position="36"/>
        <end position="57"/>
    </location>
</feature>
<gene>
    <name evidence="14" type="ORF">SEMRO_1165_G248070.1</name>
</gene>
<evidence type="ECO:0000259" key="13">
    <source>
        <dbReference type="SMART" id="SM00892"/>
    </source>
</evidence>
<evidence type="ECO:0000256" key="2">
    <source>
        <dbReference type="ARBA" id="ARBA00010052"/>
    </source>
</evidence>
<dbReference type="PROSITE" id="PS01070">
    <property type="entry name" value="NUCLEASE_NON_SPEC"/>
    <property type="match status" value="1"/>
</dbReference>
<dbReference type="SUPFAM" id="SSF54060">
    <property type="entry name" value="His-Me finger endonucleases"/>
    <property type="match status" value="1"/>
</dbReference>
<proteinExistence type="inferred from homology"/>
<dbReference type="PANTHER" id="PTHR13966">
    <property type="entry name" value="ENDONUCLEASE RELATED"/>
    <property type="match status" value="1"/>
</dbReference>
<sequence>MWTSVRLWRSSSWGQTSVATGTAVVAISYASCRGTKSDVRTKNEASKSHKKKSDKLQGLSPASPIYIFRPNDKLEIAFDTRTRNPLYVLEHITHRQPEQTTSANNTKLKRPNSFYEEKSLPEEFRSRPSHYKHSGFDRGHLACAGNYMHTTQKEVNDTFNLINISPQVNSMNSSIWSRLERWVQKIAQENYERNNNVDTFVVSGPLWMPAKKAGEKLFEFQYSGIGNPPALVSVPTHFFKIVVAVKESQIVKFACFVVPNQEFASPNKVKPKRLLEDFLVPWTAIEAVTGLHFFPSLTAALDWKESANKLTQSITKKAISAGNKQQPLLLTDGSATVEAGGRKKWGFAKSNNKLEHFCADGGCS</sequence>
<comment type="cofactor">
    <cofactor evidence="1 10">
        <name>Mg(2+)</name>
        <dbReference type="ChEBI" id="CHEBI:18420"/>
    </cofactor>
</comment>
<accession>A0A9N8EHZ4</accession>
<comment type="similarity">
    <text evidence="2 10">Belongs to the DNA/RNA non-specific endonuclease family.</text>
</comment>
<dbReference type="Proteomes" id="UP001153069">
    <property type="component" value="Unassembled WGS sequence"/>
</dbReference>
<dbReference type="AlphaFoldDB" id="A0A9N8EHZ4"/>
<dbReference type="PANTHER" id="PTHR13966:SF5">
    <property type="entry name" value="ENDONUCLEASE G, MITOCHONDRIAL"/>
    <property type="match status" value="1"/>
</dbReference>
<keyword evidence="5 10" id="KW-0255">Endonuclease</keyword>
<keyword evidence="7" id="KW-0460">Magnesium</keyword>
<evidence type="ECO:0000256" key="9">
    <source>
        <dbReference type="PIRSR" id="PIRSR640255-2"/>
    </source>
</evidence>
<dbReference type="GO" id="GO:0005743">
    <property type="term" value="C:mitochondrial inner membrane"/>
    <property type="evidence" value="ECO:0007669"/>
    <property type="project" value="TreeGrafter"/>
</dbReference>
<evidence type="ECO:0000256" key="7">
    <source>
        <dbReference type="ARBA" id="ARBA00022842"/>
    </source>
</evidence>
<evidence type="ECO:0000313" key="15">
    <source>
        <dbReference type="Proteomes" id="UP001153069"/>
    </source>
</evidence>
<evidence type="ECO:0000256" key="8">
    <source>
        <dbReference type="PIRSR" id="PIRSR640255-1"/>
    </source>
</evidence>
<keyword evidence="15" id="KW-1185">Reference proteome</keyword>
<dbReference type="SMART" id="SM00892">
    <property type="entry name" value="Endonuclease_NS"/>
    <property type="match status" value="1"/>
</dbReference>
<reference evidence="14" key="1">
    <citation type="submission" date="2020-06" db="EMBL/GenBank/DDBJ databases">
        <authorList>
            <consortium name="Plant Systems Biology data submission"/>
        </authorList>
    </citation>
    <scope>NUCLEOTIDE SEQUENCE</scope>
    <source>
        <strain evidence="14">D6</strain>
    </source>
</reference>
<comment type="caution">
    <text evidence="14">The sequence shown here is derived from an EMBL/GenBank/DDBJ whole genome shotgun (WGS) entry which is preliminary data.</text>
</comment>